<dbReference type="STRING" id="36745.CLSAP_32200"/>
<proteinExistence type="predicted"/>
<keyword evidence="1" id="KW-1133">Transmembrane helix</keyword>
<feature type="transmembrane region" description="Helical" evidence="1">
    <location>
        <begin position="71"/>
        <end position="89"/>
    </location>
</feature>
<organism evidence="2 3">
    <name type="scientific">Clostridium saccharoperbutylacetonicum N1-4(HMT)</name>
    <dbReference type="NCBI Taxonomy" id="931276"/>
    <lineage>
        <taxon>Bacteria</taxon>
        <taxon>Bacillati</taxon>
        <taxon>Bacillota</taxon>
        <taxon>Clostridia</taxon>
        <taxon>Eubacteriales</taxon>
        <taxon>Clostridiaceae</taxon>
        <taxon>Clostridium</taxon>
    </lineage>
</organism>
<protein>
    <submittedName>
        <fullName evidence="2">Uncharacterized protein</fullName>
    </submittedName>
</protein>
<dbReference type="eggNOG" id="ENOG502ZB4X">
    <property type="taxonomic scope" value="Bacteria"/>
</dbReference>
<feature type="transmembrane region" description="Helical" evidence="1">
    <location>
        <begin position="43"/>
        <end position="65"/>
    </location>
</feature>
<evidence type="ECO:0000256" key="1">
    <source>
        <dbReference type="SAM" id="Phobius"/>
    </source>
</evidence>
<feature type="transmembrane region" description="Helical" evidence="1">
    <location>
        <begin position="18"/>
        <end position="36"/>
    </location>
</feature>
<dbReference type="HOGENOM" id="CLU_083854_0_0_9"/>
<gene>
    <name evidence="2" type="ORF">Cspa_c34560</name>
</gene>
<dbReference type="RefSeq" id="WP_015393535.1">
    <property type="nucleotide sequence ID" value="NC_020291.1"/>
</dbReference>
<keyword evidence="1" id="KW-0472">Membrane</keyword>
<dbReference type="KEGG" id="csr:Cspa_c34560"/>
<dbReference type="InterPro" id="IPR045708">
    <property type="entry name" value="DUF6064"/>
</dbReference>
<dbReference type="OrthoDB" id="1935798at2"/>
<dbReference type="Pfam" id="PF19540">
    <property type="entry name" value="DUF6064"/>
    <property type="match status" value="1"/>
</dbReference>
<dbReference type="PATRIC" id="fig|931276.5.peg.3482"/>
<sequence>MDSQIFWNVIEMYNKQTIIIQSILLIFIVLAIILSYSKKINWIAKAALGIGNLFIGIVFFGLYGVEPIQKYFALPLYLCCGMLFLFDSIKSKDDVLNKPNRWQSILIILYIAYPFISFALGNRFPRLVTYVMPCPIISLSIAVYSCYHKKNKILLVLLTIWGLTGIKSSIFNVYEDFILLVCGIYGIYLIYREYKNNRHLKMRKKT</sequence>
<feature type="transmembrane region" description="Helical" evidence="1">
    <location>
        <begin position="177"/>
        <end position="194"/>
    </location>
</feature>
<feature type="transmembrane region" description="Helical" evidence="1">
    <location>
        <begin position="101"/>
        <end position="121"/>
    </location>
</feature>
<feature type="transmembrane region" description="Helical" evidence="1">
    <location>
        <begin position="127"/>
        <end position="146"/>
    </location>
</feature>
<dbReference type="Proteomes" id="UP000011728">
    <property type="component" value="Chromosome"/>
</dbReference>
<keyword evidence="3" id="KW-1185">Reference proteome</keyword>
<keyword evidence="1" id="KW-0812">Transmembrane</keyword>
<reference evidence="2 3" key="1">
    <citation type="submission" date="2013-02" db="EMBL/GenBank/DDBJ databases">
        <title>Genome sequence of Clostridium saccharoperbutylacetonicum N1-4(HMT).</title>
        <authorList>
            <person name="Poehlein A."/>
            <person name="Daniel R."/>
        </authorList>
    </citation>
    <scope>NUCLEOTIDE SEQUENCE [LARGE SCALE GENOMIC DNA]</scope>
    <source>
        <strain evidence="3">N1-4(HMT)</strain>
    </source>
</reference>
<dbReference type="AlphaFoldDB" id="M1N132"/>
<dbReference type="EMBL" id="CP004121">
    <property type="protein sequence ID" value="AGF57217.1"/>
    <property type="molecule type" value="Genomic_DNA"/>
</dbReference>
<evidence type="ECO:0000313" key="2">
    <source>
        <dbReference type="EMBL" id="AGF57217.1"/>
    </source>
</evidence>
<accession>M1N132</accession>
<evidence type="ECO:0000313" key="3">
    <source>
        <dbReference type="Proteomes" id="UP000011728"/>
    </source>
</evidence>
<name>M1N132_9CLOT</name>